<organism evidence="1 2">
    <name type="scientific">Acaulospora colombiana</name>
    <dbReference type="NCBI Taxonomy" id="27376"/>
    <lineage>
        <taxon>Eukaryota</taxon>
        <taxon>Fungi</taxon>
        <taxon>Fungi incertae sedis</taxon>
        <taxon>Mucoromycota</taxon>
        <taxon>Glomeromycotina</taxon>
        <taxon>Glomeromycetes</taxon>
        <taxon>Diversisporales</taxon>
        <taxon>Acaulosporaceae</taxon>
        <taxon>Acaulospora</taxon>
    </lineage>
</organism>
<keyword evidence="2" id="KW-1185">Reference proteome</keyword>
<feature type="non-terminal residue" evidence="1">
    <location>
        <position position="1"/>
    </location>
</feature>
<evidence type="ECO:0000313" key="1">
    <source>
        <dbReference type="EMBL" id="CAG8646522.1"/>
    </source>
</evidence>
<name>A0ACA9NB66_9GLOM</name>
<sequence>HHLQLSNKAVLVTLVLLASLVPAYGCLGFFKFFKDKPVGGLKTAEELYVLAVYFGSLYGAFQAYARAVFAELIPMGEEARWYGLFSITDKVGALSLSMQHCNIRYAFFFLFGMILAAVLPLLVVNVPQGRRDADAYAAQR</sequence>
<gene>
    <name evidence="1" type="ORF">ACOLOM_LOCUS8115</name>
</gene>
<reference evidence="1" key="1">
    <citation type="submission" date="2021-06" db="EMBL/GenBank/DDBJ databases">
        <authorList>
            <person name="Kallberg Y."/>
            <person name="Tangrot J."/>
            <person name="Rosling A."/>
        </authorList>
    </citation>
    <scope>NUCLEOTIDE SEQUENCE</scope>
    <source>
        <strain evidence="1">CL356</strain>
    </source>
</reference>
<comment type="caution">
    <text evidence="1">The sequence shown here is derived from an EMBL/GenBank/DDBJ whole genome shotgun (WGS) entry which is preliminary data.</text>
</comment>
<evidence type="ECO:0000313" key="2">
    <source>
        <dbReference type="Proteomes" id="UP000789525"/>
    </source>
</evidence>
<accession>A0ACA9NB66</accession>
<dbReference type="EMBL" id="CAJVPT010020189">
    <property type="protein sequence ID" value="CAG8646522.1"/>
    <property type="molecule type" value="Genomic_DNA"/>
</dbReference>
<proteinExistence type="predicted"/>
<dbReference type="Proteomes" id="UP000789525">
    <property type="component" value="Unassembled WGS sequence"/>
</dbReference>
<protein>
    <submittedName>
        <fullName evidence="1">6436_t:CDS:1</fullName>
    </submittedName>
</protein>